<dbReference type="PANTHER" id="PTHR13326:SF21">
    <property type="entry name" value="PSEUDOURIDYLATE SYNTHASE PUS7L"/>
    <property type="match status" value="1"/>
</dbReference>
<reference evidence="5 6" key="1">
    <citation type="journal article" date="2018" name="Nat. Ecol. Evol.">
        <title>Genomic signatures of mitonuclear coevolution across populations of Tigriopus californicus.</title>
        <authorList>
            <person name="Barreto F.S."/>
            <person name="Watson E.T."/>
            <person name="Lima T.G."/>
            <person name="Willett C.S."/>
            <person name="Edmands S."/>
            <person name="Li W."/>
            <person name="Burton R.S."/>
        </authorList>
    </citation>
    <scope>NUCLEOTIDE SEQUENCE [LARGE SCALE GENOMIC DNA]</scope>
    <source>
        <strain evidence="5 6">San Diego</strain>
    </source>
</reference>
<feature type="compositionally biased region" description="Basic and acidic residues" evidence="3">
    <location>
        <begin position="670"/>
        <end position="685"/>
    </location>
</feature>
<comment type="caution">
    <text evidence="5">The sequence shown here is derived from an EMBL/GenBank/DDBJ whole genome shotgun (WGS) entry which is preliminary data.</text>
</comment>
<keyword evidence="2" id="KW-0413">Isomerase</keyword>
<evidence type="ECO:0000256" key="1">
    <source>
        <dbReference type="ARBA" id="ARBA00007953"/>
    </source>
</evidence>
<protein>
    <recommendedName>
        <fullName evidence="4">TRUD domain-containing protein</fullName>
    </recommendedName>
</protein>
<evidence type="ECO:0000256" key="3">
    <source>
        <dbReference type="SAM" id="MobiDB-lite"/>
    </source>
</evidence>
<dbReference type="Pfam" id="PF23943">
    <property type="entry name" value="PUS7L_N"/>
    <property type="match status" value="1"/>
</dbReference>
<dbReference type="EMBL" id="VCGU01000458">
    <property type="protein sequence ID" value="TRY63376.1"/>
    <property type="molecule type" value="Genomic_DNA"/>
</dbReference>
<dbReference type="InterPro" id="IPR056963">
    <property type="entry name" value="PUS7L_N"/>
</dbReference>
<feature type="compositionally biased region" description="Acidic residues" evidence="3">
    <location>
        <begin position="469"/>
        <end position="478"/>
    </location>
</feature>
<dbReference type="InterPro" id="IPR011760">
    <property type="entry name" value="PsdUridine_synth_TruD_insert"/>
</dbReference>
<feature type="region of interest" description="Disordered" evidence="3">
    <location>
        <begin position="467"/>
        <end position="486"/>
    </location>
</feature>
<dbReference type="PIRSF" id="PIRSF037016">
    <property type="entry name" value="Pseudouridin_synth_euk_prd"/>
    <property type="match status" value="1"/>
</dbReference>
<dbReference type="GO" id="GO:0003723">
    <property type="term" value="F:RNA binding"/>
    <property type="evidence" value="ECO:0007669"/>
    <property type="project" value="InterPro"/>
</dbReference>
<dbReference type="GO" id="GO:0001522">
    <property type="term" value="P:pseudouridine synthesis"/>
    <property type="evidence" value="ECO:0007669"/>
    <property type="project" value="InterPro"/>
</dbReference>
<feature type="region of interest" description="Disordered" evidence="3">
    <location>
        <begin position="657"/>
        <end position="706"/>
    </location>
</feature>
<feature type="region of interest" description="Disordered" evidence="3">
    <location>
        <begin position="1"/>
        <end position="40"/>
    </location>
</feature>
<dbReference type="Pfam" id="PF01142">
    <property type="entry name" value="TruD"/>
    <property type="match status" value="2"/>
</dbReference>
<sequence>MSRYQGPKRQYKPFDLSRFGDPGPIVHALPPSDEGQTTREPDVGISQYAQADLPGFSAIIKHRYSDFNVFEIDPQGQVVRLQSLTPPDLDAKPNIDFQEMKHLDVPEDERKFFTSLTWLRLVQLAKKALLKEDTMPSETVSVDVTTRTKEERKQVHQIVRKYFPHLQTFTEDKTIGDELKKVISVLFKTTGDQKKADDREWPRERPKFLHFTLYKEDLDSMQAFNALSKCLGKKYKFTFAGTKDKRSRSTQRCAISFVTPKQLISAAKRTYFNQDRTALAVGDFSFERKAIRLGDHQGNHFALVLRHVDSRENAEKGLEGLKTHGFINYFGLQRFGNSCVKTSDVGLAIIRGQWQEAIELILKPRSNDRFLMKQAREFWWQYRKSDIALRILGHHSQSIEGSVFKGLKLSNEKFGSGAMNYVNKNSRLMYVHAYQSLVWNKAVSRRVSKHGLKVVLGDLYLKEEVPEVTNEEPMEDQEVSAQTENEDKVPLVEAKDENGVKDGNEAKDENEAKFGRNKVNVSIVSPENINDVSIHDVVMPLPGKDIQYPDNDIKDMYEAILKEDGLDFESFENSSREYSLGGDYRKIVAQAGNLQWRFIRYTDPNKTLVISDYNRVMGLPEIADEEEGPYLGLILEFSLKTSNYATMAIREISRIDTGKEQQGQLTEQHQTQDEERKRKADEQKENGAGPVKKIKTDDTKDAESTH</sequence>
<evidence type="ECO:0000313" key="5">
    <source>
        <dbReference type="EMBL" id="TRY63376.1"/>
    </source>
</evidence>
<dbReference type="Proteomes" id="UP000318571">
    <property type="component" value="Chromosome 10"/>
</dbReference>
<evidence type="ECO:0000259" key="4">
    <source>
        <dbReference type="PROSITE" id="PS50984"/>
    </source>
</evidence>
<dbReference type="InterPro" id="IPR001656">
    <property type="entry name" value="PsdUridine_synth_TruD"/>
</dbReference>
<comment type="similarity">
    <text evidence="1">Belongs to the pseudouridine synthase TruD family.</text>
</comment>
<dbReference type="STRING" id="6832.A0A553ND47"/>
<gene>
    <name evidence="5" type="ORF">TCAL_09032</name>
</gene>
<feature type="compositionally biased region" description="Basic and acidic residues" evidence="3">
    <location>
        <begin position="694"/>
        <end position="706"/>
    </location>
</feature>
<dbReference type="InterPro" id="IPR020103">
    <property type="entry name" value="PsdUridine_synth_cat_dom_sf"/>
</dbReference>
<name>A0A553ND47_TIGCA</name>
<feature type="domain" description="TRUD" evidence="4">
    <location>
        <begin position="325"/>
        <end position="590"/>
    </location>
</feature>
<feature type="compositionally biased region" description="Low complexity" evidence="3">
    <location>
        <begin position="660"/>
        <end position="669"/>
    </location>
</feature>
<dbReference type="CDD" id="cd02576">
    <property type="entry name" value="PseudoU_synth_ScPUS7"/>
    <property type="match status" value="1"/>
</dbReference>
<evidence type="ECO:0000313" key="6">
    <source>
        <dbReference type="Proteomes" id="UP000318571"/>
    </source>
</evidence>
<proteinExistence type="inferred from homology"/>
<dbReference type="OrthoDB" id="447290at2759"/>
<organism evidence="5 6">
    <name type="scientific">Tigriopus californicus</name>
    <name type="common">Marine copepod</name>
    <dbReference type="NCBI Taxonomy" id="6832"/>
    <lineage>
        <taxon>Eukaryota</taxon>
        <taxon>Metazoa</taxon>
        <taxon>Ecdysozoa</taxon>
        <taxon>Arthropoda</taxon>
        <taxon>Crustacea</taxon>
        <taxon>Multicrustacea</taxon>
        <taxon>Hexanauplia</taxon>
        <taxon>Copepoda</taxon>
        <taxon>Harpacticoida</taxon>
        <taxon>Harpacticidae</taxon>
        <taxon>Tigriopus</taxon>
    </lineage>
</organism>
<dbReference type="NCBIfam" id="TIGR00094">
    <property type="entry name" value="tRNA_TruD_broad"/>
    <property type="match status" value="1"/>
</dbReference>
<dbReference type="PROSITE" id="PS50984">
    <property type="entry name" value="TRUD"/>
    <property type="match status" value="1"/>
</dbReference>
<dbReference type="GO" id="GO:0005634">
    <property type="term" value="C:nucleus"/>
    <property type="evidence" value="ECO:0007669"/>
    <property type="project" value="TreeGrafter"/>
</dbReference>
<accession>A0A553ND47</accession>
<evidence type="ECO:0000256" key="2">
    <source>
        <dbReference type="ARBA" id="ARBA00023235"/>
    </source>
</evidence>
<dbReference type="PANTHER" id="PTHR13326">
    <property type="entry name" value="TRNA PSEUDOURIDINE SYNTHASE D"/>
    <property type="match status" value="1"/>
</dbReference>
<dbReference type="AlphaFoldDB" id="A0A553ND47"/>
<dbReference type="GO" id="GO:0009982">
    <property type="term" value="F:pseudouridine synthase activity"/>
    <property type="evidence" value="ECO:0007669"/>
    <property type="project" value="InterPro"/>
</dbReference>
<keyword evidence="6" id="KW-1185">Reference proteome</keyword>
<dbReference type="InterPro" id="IPR042214">
    <property type="entry name" value="TruD_catalytic"/>
</dbReference>
<dbReference type="Gene3D" id="3.30.2350.20">
    <property type="entry name" value="TruD, catalytic domain"/>
    <property type="match status" value="2"/>
</dbReference>
<dbReference type="OMA" id="WINYFGH"/>
<dbReference type="SUPFAM" id="SSF55120">
    <property type="entry name" value="Pseudouridine synthase"/>
    <property type="match status" value="1"/>
</dbReference>